<dbReference type="GO" id="GO:0003676">
    <property type="term" value="F:nucleic acid binding"/>
    <property type="evidence" value="ECO:0007669"/>
    <property type="project" value="InterPro"/>
</dbReference>
<dbReference type="Pfam" id="PF01585">
    <property type="entry name" value="G-patch"/>
    <property type="match status" value="1"/>
</dbReference>
<dbReference type="InterPro" id="IPR035624">
    <property type="entry name" value="AGGF1_OCRE"/>
</dbReference>
<name>A0A7M7L165_VARDE</name>
<accession>A0A7M7L165</accession>
<feature type="domain" description="G-patch" evidence="3">
    <location>
        <begin position="549"/>
        <end position="595"/>
    </location>
</feature>
<dbReference type="GeneID" id="111254973"/>
<dbReference type="AlphaFoldDB" id="A0A7M7L165"/>
<feature type="compositionally biased region" description="Basic and acidic residues" evidence="1">
    <location>
        <begin position="109"/>
        <end position="122"/>
    </location>
</feature>
<feature type="region of interest" description="Disordered" evidence="1">
    <location>
        <begin position="206"/>
        <end position="325"/>
    </location>
</feature>
<dbReference type="InterPro" id="IPR041591">
    <property type="entry name" value="OCRE"/>
</dbReference>
<dbReference type="OMA" id="QLHKTHA"/>
<proteinExistence type="predicted"/>
<protein>
    <recommendedName>
        <fullName evidence="6">Angiogenic factor with G patch and FHA domains 1</fullName>
    </recommendedName>
</protein>
<evidence type="ECO:0000259" key="2">
    <source>
        <dbReference type="PROSITE" id="PS50006"/>
    </source>
</evidence>
<sequence length="618" mass="69464">MRSNSTMPDNTGQVQEEYLNKLSQLEGKIAGDTFVASFSKNCEVLKSMCGLALVYENRMKQYTKEMKSILTDLKQAGGFRLEYSLIGAPCCCQCHESEENASQAAEGGQEPKAKEARTKEAETQTEAQQSTDFIPPEGSKLTVADMVTQAAQEMCPAGAGGDYVYNDQYHMFFSQSTGYYWDPKTKLFYQPTTGTYYSYDEDTQSYTVVEPPGASGKDRKDKDRRRRSRSRDRRRRRSRSRGNSREREHQQQQQRRRRRSRSRPSKRLPSPTSPRGGRGNRDVGRDDDGAAGGSPRDQRRSPPRKSRRSERSADEGELITEEEGSIEMAILSEDEDSNAITNYPPCIRFVVKQSQQLPPHSVQMLPFPGGVLGAPLKSDLCVPDAGIGKRHCNIYFESDSQQYKVEQLDGNNPTKINGKPLKKGAKHVLVHMDRFELGEGTQLEVHLHDRKDTCGNCEPGLLQRRAELDAPSPNSSANASSLSSEAQRRRNLKGLKKQYGLAEEPYIEPWLDDNPQYADRAGERRARVGSDFPHELDAAPAHAEVPMERSNKGFKMLQGMGWREGEGLGRSNQGGTQPVPVQMRNERAGIGSEDAIHSDDNNRGERWKRARARYDQIK</sequence>
<dbReference type="KEGG" id="vde:111254973"/>
<feature type="compositionally biased region" description="Basic residues" evidence="1">
    <location>
        <begin position="254"/>
        <end position="266"/>
    </location>
</feature>
<dbReference type="Pfam" id="PF17780">
    <property type="entry name" value="OCRE"/>
    <property type="match status" value="1"/>
</dbReference>
<feature type="compositionally biased region" description="Basic residues" evidence="1">
    <location>
        <begin position="222"/>
        <end position="242"/>
    </location>
</feature>
<feature type="compositionally biased region" description="Low complexity" evidence="1">
    <location>
        <begin position="470"/>
        <end position="484"/>
    </location>
</feature>
<feature type="region of interest" description="Disordered" evidence="1">
    <location>
        <begin position="103"/>
        <end position="138"/>
    </location>
</feature>
<feature type="domain" description="FHA" evidence="2">
    <location>
        <begin position="370"/>
        <end position="421"/>
    </location>
</feature>
<feature type="compositionally biased region" description="Acidic residues" evidence="1">
    <location>
        <begin position="315"/>
        <end position="325"/>
    </location>
</feature>
<dbReference type="PROSITE" id="PS50174">
    <property type="entry name" value="G_PATCH"/>
    <property type="match status" value="1"/>
</dbReference>
<keyword evidence="5" id="KW-1185">Reference proteome</keyword>
<evidence type="ECO:0000259" key="3">
    <source>
        <dbReference type="PROSITE" id="PS50174"/>
    </source>
</evidence>
<dbReference type="SUPFAM" id="SSF49879">
    <property type="entry name" value="SMAD/FHA domain"/>
    <property type="match status" value="1"/>
</dbReference>
<dbReference type="OrthoDB" id="2538319at2759"/>
<dbReference type="EnsemblMetazoa" id="XM_022816489">
    <property type="protein sequence ID" value="XP_022672224"/>
    <property type="gene ID" value="LOC111254973"/>
</dbReference>
<evidence type="ECO:0000256" key="1">
    <source>
        <dbReference type="SAM" id="MobiDB-lite"/>
    </source>
</evidence>
<reference evidence="4" key="1">
    <citation type="submission" date="2021-01" db="UniProtKB">
        <authorList>
            <consortium name="EnsemblMetazoa"/>
        </authorList>
    </citation>
    <scope>IDENTIFICATION</scope>
</reference>
<dbReference type="InParanoid" id="A0A7M7L165"/>
<dbReference type="SMART" id="SM00443">
    <property type="entry name" value="G_patch"/>
    <property type="match status" value="1"/>
</dbReference>
<dbReference type="InterPro" id="IPR000467">
    <property type="entry name" value="G_patch_dom"/>
</dbReference>
<dbReference type="InterPro" id="IPR008984">
    <property type="entry name" value="SMAD_FHA_dom_sf"/>
</dbReference>
<dbReference type="InterPro" id="IPR053027">
    <property type="entry name" value="AGGF1"/>
</dbReference>
<dbReference type="RefSeq" id="XP_022672224.1">
    <property type="nucleotide sequence ID" value="XM_022816489.1"/>
</dbReference>
<feature type="compositionally biased region" description="Basic and acidic residues" evidence="1">
    <location>
        <begin position="594"/>
        <end position="618"/>
    </location>
</feature>
<organism evidence="4 5">
    <name type="scientific">Varroa destructor</name>
    <name type="common">Honeybee mite</name>
    <dbReference type="NCBI Taxonomy" id="109461"/>
    <lineage>
        <taxon>Eukaryota</taxon>
        <taxon>Metazoa</taxon>
        <taxon>Ecdysozoa</taxon>
        <taxon>Arthropoda</taxon>
        <taxon>Chelicerata</taxon>
        <taxon>Arachnida</taxon>
        <taxon>Acari</taxon>
        <taxon>Parasitiformes</taxon>
        <taxon>Mesostigmata</taxon>
        <taxon>Gamasina</taxon>
        <taxon>Dermanyssoidea</taxon>
        <taxon>Varroidae</taxon>
        <taxon>Varroa</taxon>
    </lineage>
</organism>
<dbReference type="InterPro" id="IPR000253">
    <property type="entry name" value="FHA_dom"/>
</dbReference>
<dbReference type="CDD" id="cd16164">
    <property type="entry name" value="OCRE_VG5Q"/>
    <property type="match status" value="1"/>
</dbReference>
<feature type="compositionally biased region" description="Basic and acidic residues" evidence="1">
    <location>
        <begin position="279"/>
        <end position="288"/>
    </location>
</feature>
<evidence type="ECO:0008006" key="6">
    <source>
        <dbReference type="Google" id="ProtNLM"/>
    </source>
</evidence>
<feature type="region of interest" description="Disordered" evidence="1">
    <location>
        <begin position="589"/>
        <end position="618"/>
    </location>
</feature>
<dbReference type="PANTHER" id="PTHR23106">
    <property type="entry name" value="ANGIOGENIC FACTOR WITH G PATCH AND FHA DOMAINS 1"/>
    <property type="match status" value="1"/>
</dbReference>
<evidence type="ECO:0000313" key="5">
    <source>
        <dbReference type="Proteomes" id="UP000594260"/>
    </source>
</evidence>
<dbReference type="Gene3D" id="2.60.200.20">
    <property type="match status" value="1"/>
</dbReference>
<dbReference type="Pfam" id="PF00498">
    <property type="entry name" value="FHA"/>
    <property type="match status" value="1"/>
</dbReference>
<dbReference type="Proteomes" id="UP000594260">
    <property type="component" value="Unplaced"/>
</dbReference>
<evidence type="ECO:0000313" key="4">
    <source>
        <dbReference type="EnsemblMetazoa" id="XP_022672224"/>
    </source>
</evidence>
<feature type="region of interest" description="Disordered" evidence="1">
    <location>
        <begin position="467"/>
        <end position="488"/>
    </location>
</feature>
<dbReference type="PANTHER" id="PTHR23106:SF24">
    <property type="entry name" value="ANGIOGENIC FACTOR WITH G PATCH AND FHA DOMAINS 1"/>
    <property type="match status" value="1"/>
</dbReference>
<dbReference type="PROSITE" id="PS50006">
    <property type="entry name" value="FHA_DOMAIN"/>
    <property type="match status" value="1"/>
</dbReference>